<sequence>MATLAHRIAKDKHHPSFKEDAYKETFNSEKKSLLECDVSLVKFYEPLDSDKYTKDKRAQHKQEIELYLFEVYIAVKFKTLHNSFRTH</sequence>
<dbReference type="EMBL" id="QOVI01000005">
    <property type="protein sequence ID" value="RXG13259.1"/>
    <property type="molecule type" value="Genomic_DNA"/>
</dbReference>
<keyword evidence="2" id="KW-1185">Reference proteome</keyword>
<comment type="caution">
    <text evidence="1">The sequence shown here is derived from an EMBL/GenBank/DDBJ whole genome shotgun (WGS) entry which is preliminary data.</text>
</comment>
<organism evidence="1 2">
    <name type="scientific">Leeuwenhoekiella aestuarii</name>
    <dbReference type="NCBI Taxonomy" id="2249426"/>
    <lineage>
        <taxon>Bacteria</taxon>
        <taxon>Pseudomonadati</taxon>
        <taxon>Bacteroidota</taxon>
        <taxon>Flavobacteriia</taxon>
        <taxon>Flavobacteriales</taxon>
        <taxon>Flavobacteriaceae</taxon>
        <taxon>Leeuwenhoekiella</taxon>
    </lineage>
</organism>
<evidence type="ECO:0000313" key="2">
    <source>
        <dbReference type="Proteomes" id="UP000289821"/>
    </source>
</evidence>
<protein>
    <submittedName>
        <fullName evidence="1">Uncharacterized protein</fullName>
    </submittedName>
</protein>
<dbReference type="AlphaFoldDB" id="A0A4Q0NR61"/>
<proteinExistence type="predicted"/>
<reference evidence="1 2" key="1">
    <citation type="submission" date="2018-07" db="EMBL/GenBank/DDBJ databases">
        <title>Leeuwenhoekiella genomics.</title>
        <authorList>
            <person name="Tahon G."/>
            <person name="Willems A."/>
        </authorList>
    </citation>
    <scope>NUCLEOTIDE SEQUENCE [LARGE SCALE GENOMIC DNA]</scope>
    <source>
        <strain evidence="1 2">R-50232</strain>
    </source>
</reference>
<name>A0A4Q0NR61_9FLAO</name>
<dbReference type="Proteomes" id="UP000289821">
    <property type="component" value="Unassembled WGS sequence"/>
</dbReference>
<accession>A0A4Q0NR61</accession>
<gene>
    <name evidence="1" type="ORF">DSM04_105237</name>
</gene>
<evidence type="ECO:0000313" key="1">
    <source>
        <dbReference type="EMBL" id="RXG13259.1"/>
    </source>
</evidence>